<reference evidence="1 2" key="1">
    <citation type="submission" date="2022-11" db="EMBL/GenBank/DDBJ databases">
        <title>Genome sequencing of Acetobacter type strain.</title>
        <authorList>
            <person name="Heo J."/>
            <person name="Lee D."/>
            <person name="Han B.-H."/>
            <person name="Hong S.-B."/>
            <person name="Kwon S.-W."/>
        </authorList>
    </citation>
    <scope>NUCLEOTIDE SEQUENCE [LARGE SCALE GENOMIC DNA]</scope>
    <source>
        <strain evidence="1 2">KACC 21251</strain>
    </source>
</reference>
<protein>
    <submittedName>
        <fullName evidence="1">Uncharacterized protein</fullName>
    </submittedName>
</protein>
<name>A0ABT3Q5J2_9PROT</name>
<gene>
    <name evidence="1" type="ORF">OQ252_03845</name>
</gene>
<keyword evidence="2" id="KW-1185">Reference proteome</keyword>
<dbReference type="EMBL" id="JAPIUX010000002">
    <property type="protein sequence ID" value="MCX2560540.1"/>
    <property type="molecule type" value="Genomic_DNA"/>
</dbReference>
<accession>A0ABT3Q5J2</accession>
<evidence type="ECO:0000313" key="2">
    <source>
        <dbReference type="Proteomes" id="UP001526446"/>
    </source>
</evidence>
<sequence>MDSMDNMTAEAFLKPRLAALVSEAEAAGYSQDVTIALLISLLDTMTFPLTPDQRSVQGGAA</sequence>
<dbReference type="Proteomes" id="UP001526446">
    <property type="component" value="Unassembled WGS sequence"/>
</dbReference>
<proteinExistence type="predicted"/>
<comment type="caution">
    <text evidence="1">The sequence shown here is derived from an EMBL/GenBank/DDBJ whole genome shotgun (WGS) entry which is preliminary data.</text>
</comment>
<evidence type="ECO:0000313" key="1">
    <source>
        <dbReference type="EMBL" id="MCX2560540.1"/>
    </source>
</evidence>
<organism evidence="1 2">
    <name type="scientific">Acetobacter farinalis</name>
    <dbReference type="NCBI Taxonomy" id="1260984"/>
    <lineage>
        <taxon>Bacteria</taxon>
        <taxon>Pseudomonadati</taxon>
        <taxon>Pseudomonadota</taxon>
        <taxon>Alphaproteobacteria</taxon>
        <taxon>Acetobacterales</taxon>
        <taxon>Acetobacteraceae</taxon>
        <taxon>Acetobacter</taxon>
    </lineage>
</organism>
<dbReference type="RefSeq" id="WP_166119749.1">
    <property type="nucleotide sequence ID" value="NZ_JAPIUX010000002.1"/>
</dbReference>